<dbReference type="Pfam" id="PF00204">
    <property type="entry name" value="DNA_gyraseB"/>
    <property type="match status" value="1"/>
</dbReference>
<keyword evidence="8 11" id="KW-0799">Topoisomerase</keyword>
<keyword evidence="7 11" id="KW-0460">Magnesium</keyword>
<evidence type="ECO:0000259" key="12">
    <source>
        <dbReference type="PROSITE" id="PS50880"/>
    </source>
</evidence>
<keyword evidence="4 11" id="KW-0479">Metal-binding</keyword>
<dbReference type="Gene3D" id="3.40.50.670">
    <property type="match status" value="2"/>
</dbReference>
<sequence length="808" mass="88752">MAEPARDLNPDSYGADSIKVLKGLDAVRKRPGMYIGDTDDGSGLHHMVYEVVDNAIDEALAGHATEVTVTLNADGSCTVTDNGRGIPTDLHAEEGISAAEVIMTQLHAGGKFDQNSYKVSGGLHGVGVSVVNALSSWLKLRIWRSGKEHFVEFHHGDAVAPLTVVGEAGDKRGTEVTFLPSPQTFSITEFDYATLEHRLRELAFLNSGVRIVLTDNRHAERKREELCYEGGVEAFVRYLDRTKSPLITKPVVLRGERDGIGAEIALWWNDSYHETVLAFTNNIPQRDGGTHLAGFRAALTRQITGYAETSGLTKKEKVSLTGDDCREGLTAIISVKVPDPKFSSQTKDKLVSSEVRPVVEGIMNEALSTWLEENPSDGRTVVSKVVEAAAAREAARKARELTRRKGALDIASLPGKLADCQERDPAKAELFIVEGDSAGGSAKQGRAREYQAVLPLRGKILNVERARFDKMLSSQEIGTLITALGTGIGREEFAPDKLRYHKIIIMTDADVDGSHIRTLLLTFFFRQMPELIERGHLYIAQPPLYKVTRGKSQQYLKDERALEDYLIDGGLEGSLLRLGNGEERAGADLRSLIEEARFVRQMLGSLHTRYNRTVVEQAAIAGALRPQVAEEPAEAEAAASYIARRLDAIAEETERGWEGRAEAGGFVFARTVRGVRQAVSLDAALLASSEARKLDERAASLQDVYAKPATFVRRGDEKAIDGPVGLFDAVMAAGRKGIQLQRYKGLGEMNPDQLWETTLDRENRSLLQVKIREVDEADDIFVKLMGDIVEPRREFIQENALSVANLDV</sequence>
<dbReference type="InterPro" id="IPR002288">
    <property type="entry name" value="DNA_gyrase_B_C"/>
</dbReference>
<dbReference type="GO" id="GO:0006261">
    <property type="term" value="P:DNA-templated DNA replication"/>
    <property type="evidence" value="ECO:0007669"/>
    <property type="project" value="UniProtKB-UniRule"/>
</dbReference>
<comment type="miscellaneous">
    <text evidence="11">Few gyrases are as efficient as E.coli at forming negative supercoils. Not all organisms have 2 type II topoisomerases; in organisms with a single type II topoisomerase this enzyme also has to decatenate newly replicated chromosomes.</text>
</comment>
<evidence type="ECO:0000256" key="2">
    <source>
        <dbReference type="ARBA" id="ARBA00010708"/>
    </source>
</evidence>
<dbReference type="PANTHER" id="PTHR45866">
    <property type="entry name" value="DNA GYRASE/TOPOISOMERASE SUBUNIT B"/>
    <property type="match status" value="1"/>
</dbReference>
<evidence type="ECO:0000256" key="11">
    <source>
        <dbReference type="HAMAP-Rule" id="MF_01898"/>
    </source>
</evidence>
<dbReference type="InterPro" id="IPR013760">
    <property type="entry name" value="Topo_IIA-like_dom_sf"/>
</dbReference>
<dbReference type="InterPro" id="IPR036890">
    <property type="entry name" value="HATPase_C_sf"/>
</dbReference>
<evidence type="ECO:0000256" key="6">
    <source>
        <dbReference type="ARBA" id="ARBA00022840"/>
    </source>
</evidence>
<dbReference type="SUPFAM" id="SSF56719">
    <property type="entry name" value="Type II DNA topoisomerase"/>
    <property type="match status" value="1"/>
</dbReference>
<keyword evidence="9" id="KW-0238">DNA-binding</keyword>
<dbReference type="Pfam" id="PF21249">
    <property type="entry name" value="GyrB_hook"/>
    <property type="match status" value="1"/>
</dbReference>
<evidence type="ECO:0000256" key="1">
    <source>
        <dbReference type="ARBA" id="ARBA00000185"/>
    </source>
</evidence>
<dbReference type="InterPro" id="IPR003594">
    <property type="entry name" value="HATPase_dom"/>
</dbReference>
<feature type="site" description="Interaction with DNA" evidence="11">
    <location>
        <position position="462"/>
    </location>
</feature>
<dbReference type="Gene3D" id="3.30.230.10">
    <property type="match status" value="1"/>
</dbReference>
<dbReference type="CDD" id="cd03366">
    <property type="entry name" value="TOPRIM_TopoIIA_GyrB"/>
    <property type="match status" value="1"/>
</dbReference>
<name>A0A840BVR8_9HYPH</name>
<dbReference type="GO" id="GO:0046872">
    <property type="term" value="F:metal ion binding"/>
    <property type="evidence" value="ECO:0007669"/>
    <property type="project" value="UniProtKB-KW"/>
</dbReference>
<comment type="subcellular location">
    <subcellularLocation>
        <location evidence="11">Cytoplasm</location>
    </subcellularLocation>
</comment>
<dbReference type="PRINTS" id="PR01159">
    <property type="entry name" value="DNAGYRASEB"/>
</dbReference>
<dbReference type="EC" id="5.6.2.2" evidence="11"/>
<reference evidence="13 14" key="1">
    <citation type="submission" date="2020-08" db="EMBL/GenBank/DDBJ databases">
        <title>Genomic Encyclopedia of Type Strains, Phase IV (KMG-IV): sequencing the most valuable type-strain genomes for metagenomic binning, comparative biology and taxonomic classification.</title>
        <authorList>
            <person name="Goeker M."/>
        </authorList>
    </citation>
    <scope>NUCLEOTIDE SEQUENCE [LARGE SCALE GENOMIC DNA]</scope>
    <source>
        <strain evidence="13 14">DSM 103737</strain>
    </source>
</reference>
<dbReference type="PANTHER" id="PTHR45866:SF1">
    <property type="entry name" value="DNA GYRASE SUBUNIT B, MITOCHONDRIAL"/>
    <property type="match status" value="1"/>
</dbReference>
<dbReference type="HAMAP" id="MF_01898">
    <property type="entry name" value="GyrB"/>
    <property type="match status" value="1"/>
</dbReference>
<organism evidence="13 14">
    <name type="scientific">Chelatococcus caeni</name>
    <dbReference type="NCBI Taxonomy" id="1348468"/>
    <lineage>
        <taxon>Bacteria</taxon>
        <taxon>Pseudomonadati</taxon>
        <taxon>Pseudomonadota</taxon>
        <taxon>Alphaproteobacteria</taxon>
        <taxon>Hyphomicrobiales</taxon>
        <taxon>Chelatococcaceae</taxon>
        <taxon>Chelatococcus</taxon>
    </lineage>
</organism>
<accession>A0A840BVR8</accession>
<comment type="similarity">
    <text evidence="2 11">Belongs to the type II topoisomerase GyrB family.</text>
</comment>
<dbReference type="SUPFAM" id="SSF55874">
    <property type="entry name" value="ATPase domain of HSP90 chaperone/DNA topoisomerase II/histidine kinase"/>
    <property type="match status" value="1"/>
</dbReference>
<dbReference type="InterPro" id="IPR011557">
    <property type="entry name" value="GyrB"/>
</dbReference>
<dbReference type="InterPro" id="IPR018522">
    <property type="entry name" value="TopoIIA_CS"/>
</dbReference>
<dbReference type="SMART" id="SM00387">
    <property type="entry name" value="HATPase_c"/>
    <property type="match status" value="1"/>
</dbReference>
<evidence type="ECO:0000256" key="4">
    <source>
        <dbReference type="ARBA" id="ARBA00022723"/>
    </source>
</evidence>
<comment type="catalytic activity">
    <reaction evidence="1 11">
        <text>ATP-dependent breakage, passage and rejoining of double-stranded DNA.</text>
        <dbReference type="EC" id="5.6.2.2"/>
    </reaction>
</comment>
<feature type="site" description="Interaction with DNA" evidence="11">
    <location>
        <position position="459"/>
    </location>
</feature>
<dbReference type="InterPro" id="IPR034160">
    <property type="entry name" value="TOPRIM_GyrB"/>
</dbReference>
<dbReference type="Pfam" id="PF01751">
    <property type="entry name" value="Toprim"/>
    <property type="match status" value="1"/>
</dbReference>
<dbReference type="InterPro" id="IPR020568">
    <property type="entry name" value="Ribosomal_Su5_D2-typ_SF"/>
</dbReference>
<dbReference type="FunFam" id="3.40.50.670:FF:000007">
    <property type="entry name" value="DNA gyrase subunit B"/>
    <property type="match status" value="1"/>
</dbReference>
<dbReference type="CDD" id="cd16928">
    <property type="entry name" value="HATPase_GyrB-like"/>
    <property type="match status" value="1"/>
</dbReference>
<evidence type="ECO:0000256" key="10">
    <source>
        <dbReference type="ARBA" id="ARBA00023235"/>
    </source>
</evidence>
<evidence type="ECO:0000256" key="3">
    <source>
        <dbReference type="ARBA" id="ARBA00022490"/>
    </source>
</evidence>
<comment type="caution">
    <text evidence="13">The sequence shown here is derived from an EMBL/GenBank/DDBJ whole genome shotgun (WGS) entry which is preliminary data.</text>
</comment>
<keyword evidence="3 11" id="KW-0963">Cytoplasm</keyword>
<dbReference type="CDD" id="cd00822">
    <property type="entry name" value="TopoII_Trans_DNA_gyrase"/>
    <property type="match status" value="1"/>
</dbReference>
<dbReference type="NCBIfam" id="TIGR01059">
    <property type="entry name" value="gyrB"/>
    <property type="match status" value="1"/>
</dbReference>
<dbReference type="GO" id="GO:0005524">
    <property type="term" value="F:ATP binding"/>
    <property type="evidence" value="ECO:0007669"/>
    <property type="project" value="UniProtKB-UniRule"/>
</dbReference>
<dbReference type="SMART" id="SM00433">
    <property type="entry name" value="TOP2c"/>
    <property type="match status" value="1"/>
</dbReference>
<comment type="function">
    <text evidence="11">A type II topoisomerase that negatively supercoils closed circular double-stranded (ds) DNA in an ATP-dependent manner to modulate DNA topology and maintain chromosomes in an underwound state. Negative supercoiling favors strand separation, and DNA replication, transcription, recombination and repair, all of which involve strand separation. Also able to catalyze the interconversion of other topological isomers of dsDNA rings, including catenanes and knotted rings. Type II topoisomerases break and join 2 DNA strands simultaneously in an ATP-dependent manner.</text>
</comment>
<dbReference type="NCBIfam" id="NF004189">
    <property type="entry name" value="PRK05644.1"/>
    <property type="match status" value="1"/>
</dbReference>
<dbReference type="InterPro" id="IPR006171">
    <property type="entry name" value="TOPRIM_dom"/>
</dbReference>
<dbReference type="GO" id="GO:0005737">
    <property type="term" value="C:cytoplasm"/>
    <property type="evidence" value="ECO:0007669"/>
    <property type="project" value="UniProtKB-SubCell"/>
</dbReference>
<evidence type="ECO:0000256" key="7">
    <source>
        <dbReference type="ARBA" id="ARBA00022842"/>
    </source>
</evidence>
<dbReference type="PRINTS" id="PR00418">
    <property type="entry name" value="TPI2FAMILY"/>
</dbReference>
<dbReference type="PROSITE" id="PS00177">
    <property type="entry name" value="TOPOISOMERASE_II"/>
    <property type="match status" value="1"/>
</dbReference>
<dbReference type="NCBIfam" id="NF011501">
    <property type="entry name" value="PRK14939.1"/>
    <property type="match status" value="1"/>
</dbReference>
<evidence type="ECO:0000256" key="9">
    <source>
        <dbReference type="ARBA" id="ARBA00023125"/>
    </source>
</evidence>
<feature type="binding site" evidence="11">
    <location>
        <position position="508"/>
    </location>
    <ligand>
        <name>Mg(2+)</name>
        <dbReference type="ChEBI" id="CHEBI:18420"/>
        <label>2</label>
    </ligand>
</feature>
<keyword evidence="6 11" id="KW-0067">ATP-binding</keyword>
<keyword evidence="14" id="KW-1185">Reference proteome</keyword>
<dbReference type="InterPro" id="IPR014721">
    <property type="entry name" value="Ribsml_uS5_D2-typ_fold_subgr"/>
</dbReference>
<gene>
    <name evidence="11" type="primary">gyrB</name>
    <name evidence="13" type="ORF">GGR16_002103</name>
</gene>
<evidence type="ECO:0000313" key="14">
    <source>
        <dbReference type="Proteomes" id="UP000577362"/>
    </source>
</evidence>
<dbReference type="FunFam" id="3.30.230.10:FF:000005">
    <property type="entry name" value="DNA gyrase subunit B"/>
    <property type="match status" value="1"/>
</dbReference>
<dbReference type="EMBL" id="JACIEN010000002">
    <property type="protein sequence ID" value="MBB4017074.1"/>
    <property type="molecule type" value="Genomic_DNA"/>
</dbReference>
<feature type="binding site" evidence="11">
    <location>
        <position position="510"/>
    </location>
    <ligand>
        <name>Mg(2+)</name>
        <dbReference type="ChEBI" id="CHEBI:18420"/>
        <label>2</label>
    </ligand>
</feature>
<dbReference type="AlphaFoldDB" id="A0A840BVR8"/>
<dbReference type="InterPro" id="IPR013506">
    <property type="entry name" value="Topo_IIA_bsu_dom2"/>
</dbReference>
<dbReference type="FunFam" id="3.30.565.10:FF:000002">
    <property type="entry name" value="DNA gyrase subunit B"/>
    <property type="match status" value="1"/>
</dbReference>
<dbReference type="Gene3D" id="3.30.565.10">
    <property type="entry name" value="Histidine kinase-like ATPase, C-terminal domain"/>
    <property type="match status" value="1"/>
</dbReference>
<dbReference type="RefSeq" id="WP_019403825.1">
    <property type="nucleotide sequence ID" value="NZ_JACIEN010000002.1"/>
</dbReference>
<dbReference type="InterPro" id="IPR049353">
    <property type="entry name" value="GyrB_hook"/>
</dbReference>
<dbReference type="Pfam" id="PF02518">
    <property type="entry name" value="HATPase_c"/>
    <property type="match status" value="1"/>
</dbReference>
<evidence type="ECO:0000313" key="13">
    <source>
        <dbReference type="EMBL" id="MBB4017074.1"/>
    </source>
</evidence>
<feature type="binding site" evidence="11">
    <location>
        <position position="434"/>
    </location>
    <ligand>
        <name>Mg(2+)</name>
        <dbReference type="ChEBI" id="CHEBI:18420"/>
        <label>1</label>
        <note>catalytic</note>
    </ligand>
</feature>
<dbReference type="SUPFAM" id="SSF54211">
    <property type="entry name" value="Ribosomal protein S5 domain 2-like"/>
    <property type="match status" value="1"/>
</dbReference>
<dbReference type="InterPro" id="IPR001241">
    <property type="entry name" value="Topo_IIA"/>
</dbReference>
<dbReference type="GO" id="GO:0006265">
    <property type="term" value="P:DNA topological change"/>
    <property type="evidence" value="ECO:0007669"/>
    <property type="project" value="UniProtKB-UniRule"/>
</dbReference>
<protein>
    <recommendedName>
        <fullName evidence="11">DNA gyrase subunit B</fullName>
        <ecNumber evidence="11">5.6.2.2</ecNumber>
    </recommendedName>
</protein>
<dbReference type="Proteomes" id="UP000577362">
    <property type="component" value="Unassembled WGS sequence"/>
</dbReference>
<dbReference type="Pfam" id="PF00986">
    <property type="entry name" value="DNA_gyraseB_C"/>
    <property type="match status" value="1"/>
</dbReference>
<dbReference type="GO" id="GO:0003677">
    <property type="term" value="F:DNA binding"/>
    <property type="evidence" value="ECO:0007669"/>
    <property type="project" value="UniProtKB-KW"/>
</dbReference>
<dbReference type="GO" id="GO:0003918">
    <property type="term" value="F:DNA topoisomerase type II (double strand cut, ATP-hydrolyzing) activity"/>
    <property type="evidence" value="ECO:0007669"/>
    <property type="project" value="UniProtKB-UniRule"/>
</dbReference>
<comment type="cofactor">
    <cofactor evidence="11">
        <name>Mg(2+)</name>
        <dbReference type="ChEBI" id="CHEBI:18420"/>
    </cofactor>
    <cofactor evidence="11">
        <name>Mn(2+)</name>
        <dbReference type="ChEBI" id="CHEBI:29035"/>
    </cofactor>
    <cofactor evidence="11">
        <name>Ca(2+)</name>
        <dbReference type="ChEBI" id="CHEBI:29108"/>
    </cofactor>
    <text evidence="11">Binds two Mg(2+) per subunit. The magnesium ions form salt bridges with both the protein and the DNA. Can also accept other divalent metal cations, such as Mn(2+) or Ca(2+).</text>
</comment>
<feature type="domain" description="Toprim" evidence="12">
    <location>
        <begin position="428"/>
        <end position="543"/>
    </location>
</feature>
<evidence type="ECO:0000256" key="5">
    <source>
        <dbReference type="ARBA" id="ARBA00022741"/>
    </source>
</evidence>
<keyword evidence="10 11" id="KW-0413">Isomerase</keyword>
<keyword evidence="5 11" id="KW-0547">Nucleotide-binding</keyword>
<dbReference type="PROSITE" id="PS50880">
    <property type="entry name" value="TOPRIM"/>
    <property type="match status" value="1"/>
</dbReference>
<dbReference type="InterPro" id="IPR013759">
    <property type="entry name" value="Topo_IIA_B_C"/>
</dbReference>
<dbReference type="InterPro" id="IPR000565">
    <property type="entry name" value="Topo_IIA_B"/>
</dbReference>
<dbReference type="GO" id="GO:0005694">
    <property type="term" value="C:chromosome"/>
    <property type="evidence" value="ECO:0007669"/>
    <property type="project" value="InterPro"/>
</dbReference>
<evidence type="ECO:0000256" key="8">
    <source>
        <dbReference type="ARBA" id="ARBA00023029"/>
    </source>
</evidence>
<feature type="binding site" evidence="11">
    <location>
        <position position="508"/>
    </location>
    <ligand>
        <name>Mg(2+)</name>
        <dbReference type="ChEBI" id="CHEBI:18420"/>
        <label>1</label>
        <note>catalytic</note>
    </ligand>
</feature>
<comment type="subunit">
    <text evidence="11">Heterotetramer, composed of two GyrA and two GyrB chains. In the heterotetramer, GyrA contains the active site tyrosine that forms a transient covalent intermediate with DNA, while GyrB binds cofactors and catalyzes ATP hydrolysis.</text>
</comment>
<proteinExistence type="inferred from homology"/>